<dbReference type="CDD" id="cd13553">
    <property type="entry name" value="PBP2_NrtA_CpmA_like"/>
    <property type="match status" value="1"/>
</dbReference>
<evidence type="ECO:0000313" key="7">
    <source>
        <dbReference type="EMBL" id="MBE3639553.1"/>
    </source>
</evidence>
<accession>A0A8J7D0J9</accession>
<keyword evidence="6" id="KW-0732">Signal</keyword>
<dbReference type="RefSeq" id="WP_193184329.1">
    <property type="nucleotide sequence ID" value="NZ_JACVXA010000050.1"/>
</dbReference>
<evidence type="ECO:0000256" key="6">
    <source>
        <dbReference type="SAM" id="SignalP"/>
    </source>
</evidence>
<organism evidence="7 8">
    <name type="scientific">Mangrovicoccus algicola</name>
    <dbReference type="NCBI Taxonomy" id="2771008"/>
    <lineage>
        <taxon>Bacteria</taxon>
        <taxon>Pseudomonadati</taxon>
        <taxon>Pseudomonadota</taxon>
        <taxon>Alphaproteobacteria</taxon>
        <taxon>Rhodobacterales</taxon>
        <taxon>Paracoccaceae</taxon>
        <taxon>Mangrovicoccus</taxon>
    </lineage>
</organism>
<evidence type="ECO:0000256" key="3">
    <source>
        <dbReference type="ARBA" id="ARBA00022475"/>
    </source>
</evidence>
<feature type="chain" id="PRO_5035161312" evidence="6">
    <location>
        <begin position="22"/>
        <end position="456"/>
    </location>
</feature>
<sequence>MIKRTLLGALLSGTCASAALAQLALEKDELTFGFIKLTDMAPLAVAYENGYFLDEGLFVTLEAQANWKVLLDGVISGTLDGAHMLAGQPLAATIGYGTQAHIVTPFSMDLNGNGITVSNAVWEQMKPNIPADADGRPQHPISAEALKPVVESFRAEGKPFNMGMVFPVSTHNYELRYWLAAGGLNPGYYSPENITGQIGADVLLSVTPPPQMPATLEAGTIHGYCVGEPWNQQAVFKGIGVPVITDYELWKNNPEKVFGITAEFAETNPNTTIAVTKALIRAAMWLDENDNANRMDAVEMLSRSEYVGADAEVIANSMTGTFEYEKGDIRDVPDFNVFFRHNATYPYYSDAVWYLTQMRRWGQIAEARPDSWYDEVARSVYKPEIYMQAAQALIEDGYATADMFPPADEDGYKDPTPAADIIDGIPYDGTQPNAYLDSLPIGLKGEQAVIGTEVKG</sequence>
<keyword evidence="2" id="KW-0813">Transport</keyword>
<dbReference type="Proteomes" id="UP000609121">
    <property type="component" value="Unassembled WGS sequence"/>
</dbReference>
<evidence type="ECO:0000256" key="1">
    <source>
        <dbReference type="ARBA" id="ARBA00004308"/>
    </source>
</evidence>
<dbReference type="GO" id="GO:0012505">
    <property type="term" value="C:endomembrane system"/>
    <property type="evidence" value="ECO:0007669"/>
    <property type="project" value="UniProtKB-SubCell"/>
</dbReference>
<feature type="signal peptide" evidence="6">
    <location>
        <begin position="1"/>
        <end position="21"/>
    </location>
</feature>
<comment type="caution">
    <text evidence="7">The sequence shown here is derived from an EMBL/GenBank/DDBJ whole genome shotgun (WGS) entry which is preliminary data.</text>
</comment>
<dbReference type="Gene3D" id="3.40.190.10">
    <property type="entry name" value="Periplasmic binding protein-like II"/>
    <property type="match status" value="2"/>
</dbReference>
<dbReference type="AlphaFoldDB" id="A0A8J7D0J9"/>
<dbReference type="Pfam" id="PF13379">
    <property type="entry name" value="NMT1_2"/>
    <property type="match status" value="1"/>
</dbReference>
<name>A0A8J7D0J9_9RHOB</name>
<evidence type="ECO:0000256" key="5">
    <source>
        <dbReference type="ARBA" id="ARBA00023136"/>
    </source>
</evidence>
<evidence type="ECO:0000256" key="4">
    <source>
        <dbReference type="ARBA" id="ARBA00022519"/>
    </source>
</evidence>
<gene>
    <name evidence="7" type="ORF">ICN82_15225</name>
</gene>
<evidence type="ECO:0000256" key="2">
    <source>
        <dbReference type="ARBA" id="ARBA00022448"/>
    </source>
</evidence>
<keyword evidence="8" id="KW-1185">Reference proteome</keyword>
<proteinExistence type="predicted"/>
<dbReference type="PANTHER" id="PTHR30024:SF43">
    <property type="entry name" value="BLL4572 PROTEIN"/>
    <property type="match status" value="1"/>
</dbReference>
<dbReference type="EMBL" id="JACVXA010000050">
    <property type="protein sequence ID" value="MBE3639553.1"/>
    <property type="molecule type" value="Genomic_DNA"/>
</dbReference>
<reference evidence="7" key="1">
    <citation type="submission" date="2020-09" db="EMBL/GenBank/DDBJ databases">
        <title>A novel bacterium of genus Mangrovicoccus, isolated from South China Sea.</title>
        <authorList>
            <person name="Huang H."/>
            <person name="Mo K."/>
            <person name="Hu Y."/>
        </authorList>
    </citation>
    <scope>NUCLEOTIDE SEQUENCE</scope>
    <source>
        <strain evidence="7">HB182678</strain>
    </source>
</reference>
<comment type="subcellular location">
    <subcellularLocation>
        <location evidence="1">Endomembrane system</location>
    </subcellularLocation>
</comment>
<keyword evidence="5" id="KW-0472">Membrane</keyword>
<protein>
    <submittedName>
        <fullName evidence="7">ABC transporter substrate-binding protein</fullName>
    </submittedName>
</protein>
<dbReference type="InterPro" id="IPR044527">
    <property type="entry name" value="NrtA/CpmA_ABC-bd_dom"/>
</dbReference>
<dbReference type="SUPFAM" id="SSF53850">
    <property type="entry name" value="Periplasmic binding protein-like II"/>
    <property type="match status" value="1"/>
</dbReference>
<keyword evidence="4" id="KW-0997">Cell inner membrane</keyword>
<dbReference type="PANTHER" id="PTHR30024">
    <property type="entry name" value="ALIPHATIC SULFONATES-BINDING PROTEIN-RELATED"/>
    <property type="match status" value="1"/>
</dbReference>
<evidence type="ECO:0000313" key="8">
    <source>
        <dbReference type="Proteomes" id="UP000609121"/>
    </source>
</evidence>
<keyword evidence="3" id="KW-1003">Cell membrane</keyword>